<dbReference type="PANTHER" id="PTHR34477:SF1">
    <property type="entry name" value="UPF0213 PROTEIN YHBQ"/>
    <property type="match status" value="1"/>
</dbReference>
<evidence type="ECO:0000256" key="1">
    <source>
        <dbReference type="ARBA" id="ARBA00007435"/>
    </source>
</evidence>
<dbReference type="CDD" id="cd10456">
    <property type="entry name" value="GIY-YIG_UPF0213"/>
    <property type="match status" value="1"/>
</dbReference>
<dbReference type="InterPro" id="IPR000305">
    <property type="entry name" value="GIY-YIG_endonuc"/>
</dbReference>
<protein>
    <submittedName>
        <fullName evidence="3">GIY-YIG nuclease family protein</fullName>
    </submittedName>
</protein>
<sequence length="101" mass="11695">MNHYHVYILLCSDGSYYTGVTNNIERRMIEHESGENPNCYTFKRRPLKLVFNEVFADINQAIAFEKQVKGWRRAKKEAIINCRWDLLPELAKSANGSTSSP</sequence>
<evidence type="ECO:0000313" key="3">
    <source>
        <dbReference type="EMBL" id="MBD1384253.1"/>
    </source>
</evidence>
<comment type="caution">
    <text evidence="3">The sequence shown here is derived from an EMBL/GenBank/DDBJ whole genome shotgun (WGS) entry which is preliminary data.</text>
</comment>
<dbReference type="InterPro" id="IPR035901">
    <property type="entry name" value="GIY-YIG_endonuc_sf"/>
</dbReference>
<comment type="similarity">
    <text evidence="1">Belongs to the UPF0213 family.</text>
</comment>
<organism evidence="3 4">
    <name type="scientific">Mucilaginibacter rigui</name>
    <dbReference type="NCBI Taxonomy" id="534635"/>
    <lineage>
        <taxon>Bacteria</taxon>
        <taxon>Pseudomonadati</taxon>
        <taxon>Bacteroidota</taxon>
        <taxon>Sphingobacteriia</taxon>
        <taxon>Sphingobacteriales</taxon>
        <taxon>Sphingobacteriaceae</taxon>
        <taxon>Mucilaginibacter</taxon>
    </lineage>
</organism>
<proteinExistence type="inferred from homology"/>
<dbReference type="PANTHER" id="PTHR34477">
    <property type="entry name" value="UPF0213 PROTEIN YHBQ"/>
    <property type="match status" value="1"/>
</dbReference>
<dbReference type="PROSITE" id="PS50164">
    <property type="entry name" value="GIY_YIG"/>
    <property type="match status" value="1"/>
</dbReference>
<accession>A0ABR7X0Z2</accession>
<dbReference type="SUPFAM" id="SSF82771">
    <property type="entry name" value="GIY-YIG endonuclease"/>
    <property type="match status" value="1"/>
</dbReference>
<dbReference type="Proteomes" id="UP000618754">
    <property type="component" value="Unassembled WGS sequence"/>
</dbReference>
<dbReference type="Gene3D" id="3.40.1440.10">
    <property type="entry name" value="GIY-YIG endonuclease"/>
    <property type="match status" value="1"/>
</dbReference>
<name>A0ABR7X0Z2_9SPHI</name>
<feature type="domain" description="GIY-YIG" evidence="2">
    <location>
        <begin position="2"/>
        <end position="78"/>
    </location>
</feature>
<evidence type="ECO:0000313" key="4">
    <source>
        <dbReference type="Proteomes" id="UP000618754"/>
    </source>
</evidence>
<dbReference type="EMBL" id="JACWMW010000001">
    <property type="protein sequence ID" value="MBD1384253.1"/>
    <property type="molecule type" value="Genomic_DNA"/>
</dbReference>
<reference evidence="3 4" key="1">
    <citation type="submission" date="2020-09" db="EMBL/GenBank/DDBJ databases">
        <title>Novel species of Mucilaginibacter isolated from a glacier on the Tibetan Plateau.</title>
        <authorList>
            <person name="Liu Q."/>
            <person name="Xin Y.-H."/>
        </authorList>
    </citation>
    <scope>NUCLEOTIDE SEQUENCE [LARGE SCALE GENOMIC DNA]</scope>
    <source>
        <strain evidence="3 4">CGMCC 1.13878</strain>
    </source>
</reference>
<evidence type="ECO:0000259" key="2">
    <source>
        <dbReference type="PROSITE" id="PS50164"/>
    </source>
</evidence>
<keyword evidence="4" id="KW-1185">Reference proteome</keyword>
<gene>
    <name evidence="3" type="ORF">IDJ75_03105</name>
</gene>
<dbReference type="Pfam" id="PF01541">
    <property type="entry name" value="GIY-YIG"/>
    <property type="match status" value="1"/>
</dbReference>
<dbReference type="InterPro" id="IPR050190">
    <property type="entry name" value="UPF0213_domain"/>
</dbReference>